<dbReference type="GO" id="GO:0048471">
    <property type="term" value="C:perinuclear region of cytoplasm"/>
    <property type="evidence" value="ECO:0007669"/>
    <property type="project" value="TreeGrafter"/>
</dbReference>
<evidence type="ECO:0000313" key="5">
    <source>
        <dbReference type="Proteomes" id="UP000009168"/>
    </source>
</evidence>
<dbReference type="InterPro" id="IPR027038">
    <property type="entry name" value="RanGap"/>
</dbReference>
<accession>W7XL90</accession>
<evidence type="ECO:0000256" key="1">
    <source>
        <dbReference type="ARBA" id="ARBA00022468"/>
    </source>
</evidence>
<dbReference type="KEGG" id="tet:TTHERM_000559753"/>
<keyword evidence="3" id="KW-0677">Repeat</keyword>
<dbReference type="InterPro" id="IPR032675">
    <property type="entry name" value="LRR_dom_sf"/>
</dbReference>
<name>W7XL90_TETTS</name>
<dbReference type="Proteomes" id="UP000009168">
    <property type="component" value="Unassembled WGS sequence"/>
</dbReference>
<dbReference type="RefSeq" id="XP_012651577.1">
    <property type="nucleotide sequence ID" value="XM_012796123.1"/>
</dbReference>
<gene>
    <name evidence="4" type="ORF">TTHERM_000559753</name>
</gene>
<dbReference type="EMBL" id="GG662808">
    <property type="protein sequence ID" value="EWS75874.1"/>
    <property type="molecule type" value="Genomic_DNA"/>
</dbReference>
<evidence type="ECO:0000256" key="3">
    <source>
        <dbReference type="ARBA" id="ARBA00022737"/>
    </source>
</evidence>
<dbReference type="GO" id="GO:0005829">
    <property type="term" value="C:cytosol"/>
    <property type="evidence" value="ECO:0007669"/>
    <property type="project" value="TreeGrafter"/>
</dbReference>
<dbReference type="GO" id="GO:0031267">
    <property type="term" value="F:small GTPase binding"/>
    <property type="evidence" value="ECO:0007669"/>
    <property type="project" value="TreeGrafter"/>
</dbReference>
<evidence type="ECO:0008006" key="6">
    <source>
        <dbReference type="Google" id="ProtNLM"/>
    </source>
</evidence>
<evidence type="ECO:0000256" key="2">
    <source>
        <dbReference type="ARBA" id="ARBA00022614"/>
    </source>
</evidence>
<reference evidence="5" key="1">
    <citation type="journal article" date="2006" name="PLoS Biol.">
        <title>Macronuclear genome sequence of the ciliate Tetrahymena thermophila, a model eukaryote.</title>
        <authorList>
            <person name="Eisen J.A."/>
            <person name="Coyne R.S."/>
            <person name="Wu M."/>
            <person name="Wu D."/>
            <person name="Thiagarajan M."/>
            <person name="Wortman J.R."/>
            <person name="Badger J.H."/>
            <person name="Ren Q."/>
            <person name="Amedeo P."/>
            <person name="Jones K.M."/>
            <person name="Tallon L.J."/>
            <person name="Delcher A.L."/>
            <person name="Salzberg S.L."/>
            <person name="Silva J.C."/>
            <person name="Haas B.J."/>
            <person name="Majoros W.H."/>
            <person name="Farzad M."/>
            <person name="Carlton J.M."/>
            <person name="Smith R.K. Jr."/>
            <person name="Garg J."/>
            <person name="Pearlman R.E."/>
            <person name="Karrer K.M."/>
            <person name="Sun L."/>
            <person name="Manning G."/>
            <person name="Elde N.C."/>
            <person name="Turkewitz A.P."/>
            <person name="Asai D.J."/>
            <person name="Wilkes D.E."/>
            <person name="Wang Y."/>
            <person name="Cai H."/>
            <person name="Collins K."/>
            <person name="Stewart B.A."/>
            <person name="Lee S.R."/>
            <person name="Wilamowska K."/>
            <person name="Weinberg Z."/>
            <person name="Ruzzo W.L."/>
            <person name="Wloga D."/>
            <person name="Gaertig J."/>
            <person name="Frankel J."/>
            <person name="Tsao C.-C."/>
            <person name="Gorovsky M.A."/>
            <person name="Keeling P.J."/>
            <person name="Waller R.F."/>
            <person name="Patron N.J."/>
            <person name="Cherry J.M."/>
            <person name="Stover N.A."/>
            <person name="Krieger C.J."/>
            <person name="del Toro C."/>
            <person name="Ryder H.F."/>
            <person name="Williamson S.C."/>
            <person name="Barbeau R.A."/>
            <person name="Hamilton E.P."/>
            <person name="Orias E."/>
        </authorList>
    </citation>
    <scope>NUCLEOTIDE SEQUENCE [LARGE SCALE GENOMIC DNA]</scope>
    <source>
        <strain evidence="5">SB210</strain>
    </source>
</reference>
<keyword evidence="2" id="KW-0433">Leucine-rich repeat</keyword>
<sequence length="260" mass="30958">MFRKFTNSIEQFFQINNKYHQQYLKDCSRLIKNRRIPFKFLKQSTINQINKIEINYQQKQQVKKQHILQILRKKSNIMQEQKQLQFNMADFLSSEQYCRTLSKLCLSFEKQNIRNNGFLLINSSLAKCTNLQALNLNLFQNNLGENSAYNLALTLENYTFLETLELDLGQNSIGSKGLQYLAQALSKLTNLQILNMNLRYKLFINFFQEICQQLADKLELPHSFVQYQKLQVTYCNLLFTIKLQYMTENGYFQLIYLEQQ</sequence>
<organism evidence="4 5">
    <name type="scientific">Tetrahymena thermophila (strain SB210)</name>
    <dbReference type="NCBI Taxonomy" id="312017"/>
    <lineage>
        <taxon>Eukaryota</taxon>
        <taxon>Sar</taxon>
        <taxon>Alveolata</taxon>
        <taxon>Ciliophora</taxon>
        <taxon>Intramacronucleata</taxon>
        <taxon>Oligohymenophorea</taxon>
        <taxon>Hymenostomatida</taxon>
        <taxon>Tetrahymenina</taxon>
        <taxon>Tetrahymenidae</taxon>
        <taxon>Tetrahymena</taxon>
    </lineage>
</organism>
<dbReference type="PANTHER" id="PTHR24113:SF12">
    <property type="entry name" value="RAN GTPASE-ACTIVATING PROTEIN 1"/>
    <property type="match status" value="1"/>
</dbReference>
<evidence type="ECO:0000313" key="4">
    <source>
        <dbReference type="EMBL" id="EWS75874.1"/>
    </source>
</evidence>
<keyword evidence="5" id="KW-1185">Reference proteome</keyword>
<dbReference type="AlphaFoldDB" id="W7XL90"/>
<dbReference type="GO" id="GO:0005634">
    <property type="term" value="C:nucleus"/>
    <property type="evidence" value="ECO:0007669"/>
    <property type="project" value="TreeGrafter"/>
</dbReference>
<dbReference type="GeneID" id="24439574"/>
<dbReference type="Gene3D" id="3.80.10.10">
    <property type="entry name" value="Ribonuclease Inhibitor"/>
    <property type="match status" value="1"/>
</dbReference>
<keyword evidence="1" id="KW-0343">GTPase activation</keyword>
<dbReference type="GO" id="GO:0006913">
    <property type="term" value="P:nucleocytoplasmic transport"/>
    <property type="evidence" value="ECO:0007669"/>
    <property type="project" value="TreeGrafter"/>
</dbReference>
<dbReference type="PANTHER" id="PTHR24113">
    <property type="entry name" value="RAN GTPASE-ACTIVATING PROTEIN 1"/>
    <property type="match status" value="1"/>
</dbReference>
<proteinExistence type="predicted"/>
<protein>
    <recommendedName>
        <fullName evidence="6">Kinase domain protein</fullName>
    </recommendedName>
</protein>
<dbReference type="SUPFAM" id="SSF52047">
    <property type="entry name" value="RNI-like"/>
    <property type="match status" value="1"/>
</dbReference>
<dbReference type="GO" id="GO:0005096">
    <property type="term" value="F:GTPase activator activity"/>
    <property type="evidence" value="ECO:0007669"/>
    <property type="project" value="UniProtKB-KW"/>
</dbReference>
<dbReference type="InParanoid" id="W7XL90"/>